<accession>A0A1B8ZJ26</accession>
<dbReference type="RefSeq" id="WP_065400242.1">
    <property type="nucleotide sequence ID" value="NZ_MAYG01000012.1"/>
</dbReference>
<name>A0A1B8ZJ26_9FLAO</name>
<evidence type="ECO:0000313" key="2">
    <source>
        <dbReference type="EMBL" id="OCA71596.1"/>
    </source>
</evidence>
<dbReference type="AlphaFoldDB" id="A0A1B8ZJ26"/>
<feature type="chain" id="PRO_5008620640" evidence="1">
    <location>
        <begin position="20"/>
        <end position="226"/>
    </location>
</feature>
<evidence type="ECO:0000256" key="1">
    <source>
        <dbReference type="SAM" id="SignalP"/>
    </source>
</evidence>
<dbReference type="EMBL" id="MAYG01000012">
    <property type="protein sequence ID" value="OCA71596.1"/>
    <property type="molecule type" value="Genomic_DNA"/>
</dbReference>
<dbReference type="Proteomes" id="UP000093432">
    <property type="component" value="Unassembled WGS sequence"/>
</dbReference>
<reference evidence="3" key="1">
    <citation type="submission" date="2016-07" db="EMBL/GenBank/DDBJ databases">
        <authorList>
            <person name="Florea S."/>
            <person name="Webb J.S."/>
            <person name="Jaromczyk J."/>
            <person name="Schardl C.L."/>
        </authorList>
    </citation>
    <scope>NUCLEOTIDE SEQUENCE [LARGE SCALE GENOMIC DNA]</scope>
    <source>
        <strain evidence="3">CC-VM-7</strain>
    </source>
</reference>
<dbReference type="STRING" id="651561.BBI00_17965"/>
<feature type="signal peptide" evidence="1">
    <location>
        <begin position="1"/>
        <end position="19"/>
    </location>
</feature>
<organism evidence="2 3">
    <name type="scientific">Chryseobacterium arthrosphaerae</name>
    <dbReference type="NCBI Taxonomy" id="651561"/>
    <lineage>
        <taxon>Bacteria</taxon>
        <taxon>Pseudomonadati</taxon>
        <taxon>Bacteroidota</taxon>
        <taxon>Flavobacteriia</taxon>
        <taxon>Flavobacteriales</taxon>
        <taxon>Weeksellaceae</taxon>
        <taxon>Chryseobacterium group</taxon>
        <taxon>Chryseobacterium</taxon>
    </lineage>
</organism>
<proteinExistence type="predicted"/>
<gene>
    <name evidence="2" type="ORF">BBI00_17965</name>
</gene>
<comment type="caution">
    <text evidence="2">The sequence shown here is derived from an EMBL/GenBank/DDBJ whole genome shotgun (WGS) entry which is preliminary data.</text>
</comment>
<protein>
    <submittedName>
        <fullName evidence="2">Uncharacterized protein</fullName>
    </submittedName>
</protein>
<evidence type="ECO:0000313" key="3">
    <source>
        <dbReference type="Proteomes" id="UP000093432"/>
    </source>
</evidence>
<dbReference type="OrthoDB" id="978006at2"/>
<keyword evidence="1" id="KW-0732">Signal</keyword>
<sequence>MKKTILTTFALATFTLSFAQNTLSVNGATGAQSVFDGIKSTTGKTFKYEEIAGDSPYIGKEFSNAKIAANYEQVPVRYNSYTDEVEFKKNGEVQVLPKTADFSRIEIASPKQTIVMLQTSDELNGYFFELVNGKNSLYKKIKTKFTDVVPATNSYASERPANFRTLPAVYYIKTEKGLIKKPRNQKDIIELFPDKKDSLNDFCKSNKIKFDRDEDLIKLVNFMNQN</sequence>